<dbReference type="InterPro" id="IPR002068">
    <property type="entry name" value="A-crystallin/Hsp20_dom"/>
</dbReference>
<dbReference type="EMBL" id="JAAXYH010000001">
    <property type="protein sequence ID" value="NMH63859.1"/>
    <property type="molecule type" value="Genomic_DNA"/>
</dbReference>
<organism evidence="4 5">
    <name type="scientific">Shewanella salipaludis</name>
    <dbReference type="NCBI Taxonomy" id="2723052"/>
    <lineage>
        <taxon>Bacteria</taxon>
        <taxon>Pseudomonadati</taxon>
        <taxon>Pseudomonadota</taxon>
        <taxon>Gammaproteobacteria</taxon>
        <taxon>Alteromonadales</taxon>
        <taxon>Shewanellaceae</taxon>
        <taxon>Shewanella</taxon>
    </lineage>
</organism>
<evidence type="ECO:0000256" key="2">
    <source>
        <dbReference type="RuleBase" id="RU003616"/>
    </source>
</evidence>
<comment type="caution">
    <text evidence="4">The sequence shown here is derived from an EMBL/GenBank/DDBJ whole genome shotgun (WGS) entry which is preliminary data.</text>
</comment>
<evidence type="ECO:0000313" key="4">
    <source>
        <dbReference type="EMBL" id="NMH63859.1"/>
    </source>
</evidence>
<dbReference type="InterPro" id="IPR031107">
    <property type="entry name" value="Small_HSP"/>
</dbReference>
<name>A0A972FRC6_9GAMM</name>
<comment type="similarity">
    <text evidence="1 2">Belongs to the small heat shock protein (HSP20) family.</text>
</comment>
<evidence type="ECO:0000313" key="5">
    <source>
        <dbReference type="Proteomes" id="UP000737113"/>
    </source>
</evidence>
<gene>
    <name evidence="4" type="ORF">HC757_01485</name>
</gene>
<reference evidence="4" key="1">
    <citation type="submission" date="2020-04" db="EMBL/GenBank/DDBJ databases">
        <title>Description of Shewanella salipaludis sp. nov., isolated from a salt marsh.</title>
        <authorList>
            <person name="Park S."/>
            <person name="Yoon J.-H."/>
        </authorList>
    </citation>
    <scope>NUCLEOTIDE SEQUENCE</scope>
    <source>
        <strain evidence="4">SHSM-M6</strain>
    </source>
</reference>
<dbReference type="InterPro" id="IPR008978">
    <property type="entry name" value="HSP20-like_chaperone"/>
</dbReference>
<accession>A0A972FRC6</accession>
<keyword evidence="5" id="KW-1185">Reference proteome</keyword>
<protein>
    <submittedName>
        <fullName evidence="4">Hsp20/alpha crystallin family protein</fullName>
    </submittedName>
</protein>
<evidence type="ECO:0000256" key="1">
    <source>
        <dbReference type="PROSITE-ProRule" id="PRU00285"/>
    </source>
</evidence>
<dbReference type="Gene3D" id="2.60.40.790">
    <property type="match status" value="1"/>
</dbReference>
<dbReference type="Proteomes" id="UP000737113">
    <property type="component" value="Unassembled WGS sequence"/>
</dbReference>
<feature type="domain" description="SHSP" evidence="3">
    <location>
        <begin position="17"/>
        <end position="129"/>
    </location>
</feature>
<dbReference type="CDD" id="cd06471">
    <property type="entry name" value="ACD_LpsHSP_like"/>
    <property type="match status" value="1"/>
</dbReference>
<dbReference type="PANTHER" id="PTHR11527">
    <property type="entry name" value="HEAT-SHOCK PROTEIN 20 FAMILY MEMBER"/>
    <property type="match status" value="1"/>
</dbReference>
<dbReference type="SUPFAM" id="SSF49764">
    <property type="entry name" value="HSP20-like chaperones"/>
    <property type="match status" value="1"/>
</dbReference>
<dbReference type="Pfam" id="PF00011">
    <property type="entry name" value="HSP20"/>
    <property type="match status" value="1"/>
</dbReference>
<dbReference type="PROSITE" id="PS01031">
    <property type="entry name" value="SHSP"/>
    <property type="match status" value="1"/>
</dbReference>
<sequence>MFDNFLPLPLTLKRNGDDANFFRPRVDVVEKEDHYEIIAELPGGQKNDINAQLEEGVLTIEAQVVEEKTSEKDKVICKERRIGYFSRSFNIGTNVTADEISASFDNGLLKLTAPKAHPVAEEKRRIAIK</sequence>
<dbReference type="AlphaFoldDB" id="A0A972FRC6"/>
<proteinExistence type="inferred from homology"/>
<evidence type="ECO:0000259" key="3">
    <source>
        <dbReference type="PROSITE" id="PS01031"/>
    </source>
</evidence>